<name>A0A0B1T6R1_OESDE</name>
<evidence type="ECO:0000256" key="1">
    <source>
        <dbReference type="SAM" id="Phobius"/>
    </source>
</evidence>
<dbReference type="EMBL" id="KN551777">
    <property type="protein sequence ID" value="KHJ91826.1"/>
    <property type="molecule type" value="Genomic_DNA"/>
</dbReference>
<evidence type="ECO:0000313" key="3">
    <source>
        <dbReference type="Proteomes" id="UP000053660"/>
    </source>
</evidence>
<dbReference type="AlphaFoldDB" id="A0A0B1T6R1"/>
<evidence type="ECO:0000313" key="2">
    <source>
        <dbReference type="EMBL" id="KHJ91826.1"/>
    </source>
</evidence>
<keyword evidence="1" id="KW-1133">Transmembrane helix</keyword>
<proteinExistence type="predicted"/>
<accession>A0A0B1T6R1</accession>
<sequence>MSRHNAGHVAIKSPEQLRQDLPGFEMIFSVITLVLASVMAVPDCYLPFLSATTSCKSASDCNGAPCVYSLNRMQRVCCEPKEGAVQPGQFCSNSKLETF</sequence>
<protein>
    <submittedName>
        <fullName evidence="2">Uncharacterized protein</fullName>
    </submittedName>
</protein>
<reference evidence="2 3" key="1">
    <citation type="submission" date="2014-03" db="EMBL/GenBank/DDBJ databases">
        <title>Draft genome of the hookworm Oesophagostomum dentatum.</title>
        <authorList>
            <person name="Mitreva M."/>
        </authorList>
    </citation>
    <scope>NUCLEOTIDE SEQUENCE [LARGE SCALE GENOMIC DNA]</scope>
    <source>
        <strain evidence="2 3">OD-Hann</strain>
    </source>
</reference>
<keyword evidence="3" id="KW-1185">Reference proteome</keyword>
<keyword evidence="1" id="KW-0472">Membrane</keyword>
<dbReference type="Proteomes" id="UP000053660">
    <property type="component" value="Unassembled WGS sequence"/>
</dbReference>
<gene>
    <name evidence="2" type="ORF">OESDEN_08298</name>
</gene>
<keyword evidence="1" id="KW-0812">Transmembrane</keyword>
<dbReference type="OrthoDB" id="5818152at2759"/>
<organism evidence="2 3">
    <name type="scientific">Oesophagostomum dentatum</name>
    <name type="common">Nodular worm</name>
    <dbReference type="NCBI Taxonomy" id="61180"/>
    <lineage>
        <taxon>Eukaryota</taxon>
        <taxon>Metazoa</taxon>
        <taxon>Ecdysozoa</taxon>
        <taxon>Nematoda</taxon>
        <taxon>Chromadorea</taxon>
        <taxon>Rhabditida</taxon>
        <taxon>Rhabditina</taxon>
        <taxon>Rhabditomorpha</taxon>
        <taxon>Strongyloidea</taxon>
        <taxon>Strongylidae</taxon>
        <taxon>Oesophagostomum</taxon>
    </lineage>
</organism>
<feature type="transmembrane region" description="Helical" evidence="1">
    <location>
        <begin position="21"/>
        <end position="41"/>
    </location>
</feature>